<gene>
    <name evidence="1" type="ORF">CANVERA_P4064</name>
</gene>
<dbReference type="Proteomes" id="UP001152885">
    <property type="component" value="Unassembled WGS sequence"/>
</dbReference>
<accession>A0A9W4TY29</accession>
<keyword evidence="2" id="KW-1185">Reference proteome</keyword>
<name>A0A9W4TY29_9ASCO</name>
<dbReference type="AlphaFoldDB" id="A0A9W4TY29"/>
<protein>
    <submittedName>
        <fullName evidence="1">Uncharacterized protein</fullName>
    </submittedName>
</protein>
<sequence>MLFKRFFTQTVTKSIKFSIPKQVQPSTTAIKQQSQVKWQPTNGNSFRSFAEYRLKVSNQSPLAVRSKDFNLSLRHT</sequence>
<organism evidence="1 2">
    <name type="scientific">Candida verbasci</name>
    <dbReference type="NCBI Taxonomy" id="1227364"/>
    <lineage>
        <taxon>Eukaryota</taxon>
        <taxon>Fungi</taxon>
        <taxon>Dikarya</taxon>
        <taxon>Ascomycota</taxon>
        <taxon>Saccharomycotina</taxon>
        <taxon>Pichiomycetes</taxon>
        <taxon>Debaryomycetaceae</taxon>
        <taxon>Candida/Lodderomyces clade</taxon>
        <taxon>Candida</taxon>
    </lineage>
</organism>
<evidence type="ECO:0000313" key="2">
    <source>
        <dbReference type="Proteomes" id="UP001152885"/>
    </source>
</evidence>
<comment type="caution">
    <text evidence="1">The sequence shown here is derived from an EMBL/GenBank/DDBJ whole genome shotgun (WGS) entry which is preliminary data.</text>
</comment>
<dbReference type="OrthoDB" id="4074932at2759"/>
<proteinExistence type="predicted"/>
<evidence type="ECO:0000313" key="1">
    <source>
        <dbReference type="EMBL" id="CAI5759553.1"/>
    </source>
</evidence>
<reference evidence="1" key="1">
    <citation type="submission" date="2022-12" db="EMBL/GenBank/DDBJ databases">
        <authorList>
            <person name="Brejova B."/>
        </authorList>
    </citation>
    <scope>NUCLEOTIDE SEQUENCE</scope>
</reference>
<dbReference type="EMBL" id="CANTUO010000004">
    <property type="protein sequence ID" value="CAI5759553.1"/>
    <property type="molecule type" value="Genomic_DNA"/>
</dbReference>